<sequence length="293" mass="31824">MIWILLTIFAAFMQSWRNALQSKLSTHVSIAGVTLARFIMASPIAGLYLYALYYYQDAPFPSFNPLFISYIIGASIVQIIATGLMVKLFKMNNFAVGAGLAKSEALMAAILGLLFFGSTLSLLGWFGVFIGAIAVLLLSGIANVKHFSLKTALTGLACGTSFALSSSWIREASLSSGIAFPYAPAWVLLLVISLQTLMLCIYIALKERDTFKTMFQHKGMTCTVSIFSCLGSIGWFSAMSLQHVAYVKTLGQIEVFFTILIAVLWLKQPLKRQDSAGLLLIAVAAILVMLPSS</sequence>
<feature type="transmembrane region" description="Helical" evidence="1">
    <location>
        <begin position="217"/>
        <end position="238"/>
    </location>
</feature>
<evidence type="ECO:0000313" key="2">
    <source>
        <dbReference type="EMBL" id="CAH9055043.1"/>
    </source>
</evidence>
<feature type="transmembrane region" description="Helical" evidence="1">
    <location>
        <begin position="182"/>
        <end position="205"/>
    </location>
</feature>
<feature type="transmembrane region" description="Helical" evidence="1">
    <location>
        <begin position="106"/>
        <end position="139"/>
    </location>
</feature>
<dbReference type="AlphaFoldDB" id="A0A9W4QVV2"/>
<reference evidence="2" key="1">
    <citation type="submission" date="2022-07" db="EMBL/GenBank/DDBJ databases">
        <authorList>
            <person name="Criscuolo A."/>
        </authorList>
    </citation>
    <scope>NUCLEOTIDE SEQUENCE</scope>
    <source>
        <strain evidence="2">CIP103197</strain>
    </source>
</reference>
<name>A0A9W4QVV2_PSEHA</name>
<feature type="transmembrane region" description="Helical" evidence="1">
    <location>
        <begin position="275"/>
        <end position="292"/>
    </location>
</feature>
<dbReference type="InterPro" id="IPR037185">
    <property type="entry name" value="EmrE-like"/>
</dbReference>
<dbReference type="SUPFAM" id="SSF103481">
    <property type="entry name" value="Multidrug resistance efflux transporter EmrE"/>
    <property type="match status" value="2"/>
</dbReference>
<organism evidence="2 3">
    <name type="scientific">Pseudoalteromonas haloplanktis</name>
    <name type="common">Alteromonas haloplanktis</name>
    <dbReference type="NCBI Taxonomy" id="228"/>
    <lineage>
        <taxon>Bacteria</taxon>
        <taxon>Pseudomonadati</taxon>
        <taxon>Pseudomonadota</taxon>
        <taxon>Gammaproteobacteria</taxon>
        <taxon>Alteromonadales</taxon>
        <taxon>Pseudoalteromonadaceae</taxon>
        <taxon>Pseudoalteromonas</taxon>
    </lineage>
</organism>
<feature type="transmembrane region" description="Helical" evidence="1">
    <location>
        <begin position="35"/>
        <end position="55"/>
    </location>
</feature>
<dbReference type="EMBL" id="CAMAPB010000012">
    <property type="protein sequence ID" value="CAH9055043.1"/>
    <property type="molecule type" value="Genomic_DNA"/>
</dbReference>
<accession>A0A9W4QVV2</accession>
<proteinExistence type="predicted"/>
<evidence type="ECO:0000256" key="1">
    <source>
        <dbReference type="SAM" id="Phobius"/>
    </source>
</evidence>
<protein>
    <recommendedName>
        <fullName evidence="4">Multidrug transporter</fullName>
    </recommendedName>
</protein>
<keyword evidence="1" id="KW-0472">Membrane</keyword>
<feature type="transmembrane region" description="Helical" evidence="1">
    <location>
        <begin position="244"/>
        <end position="266"/>
    </location>
</feature>
<gene>
    <name evidence="2" type="ORF">PSEHALCIP103_01158</name>
</gene>
<evidence type="ECO:0008006" key="4">
    <source>
        <dbReference type="Google" id="ProtNLM"/>
    </source>
</evidence>
<keyword evidence="1" id="KW-1133">Transmembrane helix</keyword>
<keyword evidence="1" id="KW-0812">Transmembrane</keyword>
<keyword evidence="3" id="KW-1185">Reference proteome</keyword>
<feature type="transmembrane region" description="Helical" evidence="1">
    <location>
        <begin position="151"/>
        <end position="170"/>
    </location>
</feature>
<comment type="caution">
    <text evidence="2">The sequence shown here is derived from an EMBL/GenBank/DDBJ whole genome shotgun (WGS) entry which is preliminary data.</text>
</comment>
<evidence type="ECO:0000313" key="3">
    <source>
        <dbReference type="Proteomes" id="UP001152447"/>
    </source>
</evidence>
<dbReference type="RefSeq" id="WP_138595980.1">
    <property type="nucleotide sequence ID" value="NZ_CAMAPB010000012.1"/>
</dbReference>
<dbReference type="Proteomes" id="UP001152447">
    <property type="component" value="Unassembled WGS sequence"/>
</dbReference>
<feature type="transmembrane region" description="Helical" evidence="1">
    <location>
        <begin position="67"/>
        <end position="86"/>
    </location>
</feature>